<name>A0A511D092_9PSEU</name>
<evidence type="ECO:0000313" key="2">
    <source>
        <dbReference type="EMBL" id="GEL16964.1"/>
    </source>
</evidence>
<evidence type="ECO:0000256" key="1">
    <source>
        <dbReference type="SAM" id="MobiDB-lite"/>
    </source>
</evidence>
<gene>
    <name evidence="2" type="ORF">PA7_08010</name>
</gene>
<proteinExistence type="predicted"/>
<dbReference type="STRING" id="1123024.GCA_000423625_01542"/>
<feature type="compositionally biased region" description="Low complexity" evidence="1">
    <location>
        <begin position="76"/>
        <end position="90"/>
    </location>
</feature>
<dbReference type="AlphaFoldDB" id="A0A511D092"/>
<feature type="region of interest" description="Disordered" evidence="1">
    <location>
        <begin position="70"/>
        <end position="98"/>
    </location>
</feature>
<evidence type="ECO:0008006" key="4">
    <source>
        <dbReference type="Google" id="ProtNLM"/>
    </source>
</evidence>
<accession>A0A511D092</accession>
<comment type="caution">
    <text evidence="2">The sequence shown here is derived from an EMBL/GenBank/DDBJ whole genome shotgun (WGS) entry which is preliminary data.</text>
</comment>
<dbReference type="EMBL" id="BJVI01000005">
    <property type="protein sequence ID" value="GEL16964.1"/>
    <property type="molecule type" value="Genomic_DNA"/>
</dbReference>
<dbReference type="Gene3D" id="3.40.50.2300">
    <property type="match status" value="1"/>
</dbReference>
<protein>
    <recommendedName>
        <fullName evidence="4">Response regulatory domain-containing protein</fullName>
    </recommendedName>
</protein>
<keyword evidence="3" id="KW-1185">Reference proteome</keyword>
<dbReference type="Proteomes" id="UP000321328">
    <property type="component" value="Unassembled WGS sequence"/>
</dbReference>
<organism evidence="2 3">
    <name type="scientific">Pseudonocardia asaccharolytica DSM 44247 = NBRC 16224</name>
    <dbReference type="NCBI Taxonomy" id="1123024"/>
    <lineage>
        <taxon>Bacteria</taxon>
        <taxon>Bacillati</taxon>
        <taxon>Actinomycetota</taxon>
        <taxon>Actinomycetes</taxon>
        <taxon>Pseudonocardiales</taxon>
        <taxon>Pseudonocardiaceae</taxon>
        <taxon>Pseudonocardia</taxon>
    </lineage>
</organism>
<reference evidence="2 3" key="1">
    <citation type="submission" date="2019-07" db="EMBL/GenBank/DDBJ databases">
        <title>Whole genome shotgun sequence of Pseudonocardia asaccharolytica NBRC 16224.</title>
        <authorList>
            <person name="Hosoyama A."/>
            <person name="Uohara A."/>
            <person name="Ohji S."/>
            <person name="Ichikawa N."/>
        </authorList>
    </citation>
    <scope>NUCLEOTIDE SEQUENCE [LARGE SCALE GENOMIC DNA]</scope>
    <source>
        <strain evidence="2 3">NBRC 16224</strain>
    </source>
</reference>
<evidence type="ECO:0000313" key="3">
    <source>
        <dbReference type="Proteomes" id="UP000321328"/>
    </source>
</evidence>
<dbReference type="RefSeq" id="WP_028929545.1">
    <property type="nucleotide sequence ID" value="NZ_AUII01000005.1"/>
</dbReference>
<sequence length="98" mass="10464">MSDARGGRPIRVVVVNDQAMVRHGFAALLAAQPGIEVVGDAADGLLAPRVTRRLIEEFAARPAAQRVRPDRLAALTARRPSSSPTRRAWSGRAAERAG</sequence>